<dbReference type="EMBL" id="LT669839">
    <property type="protein sequence ID" value="SHD76690.1"/>
    <property type="molecule type" value="Genomic_DNA"/>
</dbReference>
<keyword evidence="2" id="KW-0808">Transferase</keyword>
<feature type="domain" description="Glycosyl transferase family 1" evidence="1">
    <location>
        <begin position="3"/>
        <end position="138"/>
    </location>
</feature>
<dbReference type="Proteomes" id="UP000245423">
    <property type="component" value="Chromosome 1"/>
</dbReference>
<accession>A0A1M4PMH0</accession>
<dbReference type="AlphaFoldDB" id="A0A1M4PMH0"/>
<dbReference type="InterPro" id="IPR001296">
    <property type="entry name" value="Glyco_trans_1"/>
</dbReference>
<dbReference type="PANTHER" id="PTHR12526:SF630">
    <property type="entry name" value="GLYCOSYLTRANSFERASE"/>
    <property type="match status" value="1"/>
</dbReference>
<dbReference type="PANTHER" id="PTHR12526">
    <property type="entry name" value="GLYCOSYLTRANSFERASE"/>
    <property type="match status" value="1"/>
</dbReference>
<dbReference type="Pfam" id="PF00534">
    <property type="entry name" value="Glycos_transf_1"/>
    <property type="match status" value="1"/>
</dbReference>
<dbReference type="SUPFAM" id="SSF53756">
    <property type="entry name" value="UDP-Glycosyltransferase/glycogen phosphorylase"/>
    <property type="match status" value="1"/>
</dbReference>
<organism evidence="2 3">
    <name type="scientific">[Clostridium] ultunense Esp</name>
    <dbReference type="NCBI Taxonomy" id="1288971"/>
    <lineage>
        <taxon>Bacteria</taxon>
        <taxon>Bacillati</taxon>
        <taxon>Bacillota</taxon>
        <taxon>Tissierellia</taxon>
        <taxon>Tissierellales</taxon>
        <taxon>Tepidimicrobiaceae</taxon>
        <taxon>Schnuerera</taxon>
    </lineage>
</organism>
<keyword evidence="3" id="KW-1185">Reference proteome</keyword>
<evidence type="ECO:0000259" key="1">
    <source>
        <dbReference type="Pfam" id="PF00534"/>
    </source>
</evidence>
<name>A0A1M4PMH0_9FIRM</name>
<evidence type="ECO:0000313" key="3">
    <source>
        <dbReference type="Proteomes" id="UP000245423"/>
    </source>
</evidence>
<sequence length="162" mass="18364">MYMGRFDIIQKNIKEYIKLADKIYPKYRINAYGNGIGKVLLELSKVKVEGVIKDISQVAHKNSILLLLSNYEGFGNVLVEAYSVGMPVILYDSYPAAKSIVAPGAGKLIPYGDIQGVEKAIKEILKDEDTFKSYSNKAFEESEKYIKEDIVKKYIELIWDKI</sequence>
<dbReference type="Gene3D" id="3.40.50.2000">
    <property type="entry name" value="Glycogen Phosphorylase B"/>
    <property type="match status" value="1"/>
</dbReference>
<reference evidence="2 3" key="1">
    <citation type="submission" date="2016-11" db="EMBL/GenBank/DDBJ databases">
        <authorList>
            <person name="Manzoor S."/>
        </authorList>
    </citation>
    <scope>NUCLEOTIDE SEQUENCE [LARGE SCALE GENOMIC DNA]</scope>
    <source>
        <strain evidence="2">Clostridium ultunense strain Esp</strain>
    </source>
</reference>
<evidence type="ECO:0000313" key="2">
    <source>
        <dbReference type="EMBL" id="SHD76690.1"/>
    </source>
</evidence>
<proteinExistence type="predicted"/>
<protein>
    <submittedName>
        <fullName evidence="2">Glycosyl transferase group 1</fullName>
    </submittedName>
</protein>
<gene>
    <name evidence="2" type="ORF">CUESP1_1318</name>
</gene>
<dbReference type="GO" id="GO:0016757">
    <property type="term" value="F:glycosyltransferase activity"/>
    <property type="evidence" value="ECO:0007669"/>
    <property type="project" value="InterPro"/>
</dbReference>